<dbReference type="RefSeq" id="WP_121672217.1">
    <property type="nucleotide sequence ID" value="NZ_BMXM01000001.1"/>
</dbReference>
<dbReference type="Proteomes" id="UP000270299">
    <property type="component" value="Unassembled WGS sequence"/>
</dbReference>
<dbReference type="AlphaFoldDB" id="A0A3L6ZX59"/>
<gene>
    <name evidence="2" type="ORF">D9V29_04975</name>
</gene>
<dbReference type="Pfam" id="PF25355">
    <property type="entry name" value="DUF7882"/>
    <property type="match status" value="1"/>
</dbReference>
<dbReference type="InterPro" id="IPR057204">
    <property type="entry name" value="DUF7882"/>
</dbReference>
<evidence type="ECO:0000313" key="3">
    <source>
        <dbReference type="Proteomes" id="UP000270299"/>
    </source>
</evidence>
<evidence type="ECO:0000259" key="1">
    <source>
        <dbReference type="Pfam" id="PF25355"/>
    </source>
</evidence>
<evidence type="ECO:0000313" key="2">
    <source>
        <dbReference type="EMBL" id="RLP72497.1"/>
    </source>
</evidence>
<dbReference type="OrthoDB" id="5123855at2"/>
<sequence>MAKLLYGIPAVEIDTTDRELAHLKVVIVTKLRRGEVFTLAVNGRINDAGPGRRILWVHPSIPIQFQFDGTAEEKLNREWLEELMAAVNAGGNLQITPEPAAHG</sequence>
<keyword evidence="2" id="KW-0436">Ligase</keyword>
<dbReference type="GO" id="GO:0016874">
    <property type="term" value="F:ligase activity"/>
    <property type="evidence" value="ECO:0007669"/>
    <property type="project" value="UniProtKB-KW"/>
</dbReference>
<feature type="domain" description="DUF7882" evidence="1">
    <location>
        <begin position="1"/>
        <end position="98"/>
    </location>
</feature>
<comment type="caution">
    <text evidence="2">The sequence shown here is derived from an EMBL/GenBank/DDBJ whole genome shotgun (WGS) entry which is preliminary data.</text>
</comment>
<proteinExistence type="predicted"/>
<accession>A0A3L6ZX59</accession>
<organism evidence="2 3">
    <name type="scientific">Mycetocola manganoxydans</name>
    <dbReference type="NCBI Taxonomy" id="699879"/>
    <lineage>
        <taxon>Bacteria</taxon>
        <taxon>Bacillati</taxon>
        <taxon>Actinomycetota</taxon>
        <taxon>Actinomycetes</taxon>
        <taxon>Micrococcales</taxon>
        <taxon>Microbacteriaceae</taxon>
        <taxon>Mycetocola</taxon>
    </lineage>
</organism>
<reference evidence="2 3" key="1">
    <citation type="submission" date="2018-10" db="EMBL/GenBank/DDBJ databases">
        <authorList>
            <person name="Li J."/>
        </authorList>
    </citation>
    <scope>NUCLEOTIDE SEQUENCE [LARGE SCALE GENOMIC DNA]</scope>
    <source>
        <strain evidence="2 3">CCTCC AB209002</strain>
    </source>
</reference>
<keyword evidence="3" id="KW-1185">Reference proteome</keyword>
<protein>
    <submittedName>
        <fullName evidence="2">ATP-dependent DNA ligase</fullName>
    </submittedName>
</protein>
<dbReference type="EMBL" id="RCUV01000005">
    <property type="protein sequence ID" value="RLP72497.1"/>
    <property type="molecule type" value="Genomic_DNA"/>
</dbReference>
<name>A0A3L6ZX59_9MICO</name>